<name>A0A0F7V2F9_TOXGV</name>
<dbReference type="EMBL" id="LN714498">
    <property type="protein sequence ID" value="CEL74948.1"/>
    <property type="molecule type" value="Genomic_DNA"/>
</dbReference>
<reference evidence="1" key="1">
    <citation type="journal article" date="2015" name="PLoS ONE">
        <title>Comprehensive Evaluation of Toxoplasma gondii VEG and Neospora caninum LIV Genomes with Tachyzoite Stage Transcriptome and Proteome Defines Novel Transcript Features.</title>
        <authorList>
            <person name="Ramaprasad A."/>
            <person name="Mourier T."/>
            <person name="Naeem R."/>
            <person name="Malas T.B."/>
            <person name="Moussa E."/>
            <person name="Panigrahi A."/>
            <person name="Vermont S.J."/>
            <person name="Otto T.D."/>
            <person name="Wastling J."/>
            <person name="Pain A."/>
        </authorList>
    </citation>
    <scope>NUCLEOTIDE SEQUENCE</scope>
    <source>
        <strain evidence="1">VEG</strain>
    </source>
</reference>
<proteinExistence type="predicted"/>
<protein>
    <submittedName>
        <fullName evidence="1">Uncharacterized protein</fullName>
    </submittedName>
</protein>
<accession>A0A0F7V2F9</accession>
<gene>
    <name evidence="1" type="ORF">BN1205_022940</name>
</gene>
<dbReference type="AlphaFoldDB" id="A0A0F7V2F9"/>
<evidence type="ECO:0000313" key="1">
    <source>
        <dbReference type="EMBL" id="CEL74948.1"/>
    </source>
</evidence>
<sequence>MFISLKELSAQLYRAPSVTKDLHFWLRYPLIGRMEGHRWLFMWCCCALMHTVVGFRFQFQRMLSEHIPESATAATVCWSSCSETPSKATCNGQAETWQYLLSVPSMPFKAASPGYERCALSERRFLCSLSKTTNPECTENGAASMRSGEVCYTACGVPSCPVGDFDELVPREDFKYMGCEGGAHRTRCRKRIQIESLTENPLVKPQSLPVE</sequence>
<organism evidence="1">
    <name type="scientific">Toxoplasma gondii (strain ATCC 50861 / VEG)</name>
    <dbReference type="NCBI Taxonomy" id="432359"/>
    <lineage>
        <taxon>Eukaryota</taxon>
        <taxon>Sar</taxon>
        <taxon>Alveolata</taxon>
        <taxon>Apicomplexa</taxon>
        <taxon>Conoidasida</taxon>
        <taxon>Coccidia</taxon>
        <taxon>Eucoccidiorida</taxon>
        <taxon>Eimeriorina</taxon>
        <taxon>Sarcocystidae</taxon>
        <taxon>Toxoplasma</taxon>
    </lineage>
</organism>